<evidence type="ECO:0000256" key="10">
    <source>
        <dbReference type="ARBA" id="ARBA00022833"/>
    </source>
</evidence>
<sequence>MLKRKRSESAVDVQYGAKEIMLCKYCTFGTENIDELDNHVLSHEENSEGNKEDFQDVIMFAHNNEKPKRKQRKREPDSYRCPNCNYETKRKYDLPKHLLTHSTLETTTVYKCSQCPYETKRKNDMPKHMLAHCTNVQMFKCPECPYQTKRKSDLPKHLICHMPCEELPLYQCGYCDYVTKRKGDLPKHLLNHKDTRNLEFFDCSECHYKTKRKNDLHKHMLVHCDRQVAGVFKCRKCVYATDKINKFSKHVLSGCISSDNPIDVEQLMLEDIIGVVNEEDIMTVRLEEEEDDVEEYEEQLSDYVEQDENVDTDEQTEQPVEETPADSFTENEFESYKWKDEISKTKYKEAVMKKHGVFKINLGGVFLRELDPESGTWQ</sequence>
<keyword evidence="8" id="KW-0677">Repeat</keyword>
<dbReference type="InterPro" id="IPR036236">
    <property type="entry name" value="Znf_C2H2_sf"/>
</dbReference>
<keyword evidence="7" id="KW-0479">Metal-binding</keyword>
<comment type="subcellular location">
    <subcellularLocation>
        <location evidence="2">Nucleus</location>
    </subcellularLocation>
</comment>
<evidence type="ECO:0000313" key="16">
    <source>
        <dbReference type="EMBL" id="KAJ8917511.1"/>
    </source>
</evidence>
<evidence type="ECO:0000256" key="7">
    <source>
        <dbReference type="ARBA" id="ARBA00022723"/>
    </source>
</evidence>
<dbReference type="PROSITE" id="PS50157">
    <property type="entry name" value="ZINC_FINGER_C2H2_2"/>
    <property type="match status" value="3"/>
</dbReference>
<dbReference type="PANTHER" id="PTHR24392">
    <property type="entry name" value="ZINC FINGER PROTEIN"/>
    <property type="match status" value="1"/>
</dbReference>
<dbReference type="EMBL" id="JANEYG010000033">
    <property type="protein sequence ID" value="KAJ8917511.1"/>
    <property type="molecule type" value="Genomic_DNA"/>
</dbReference>
<keyword evidence="6" id="KW-0302">Gap protein</keyword>
<proteinExistence type="inferred from homology"/>
<dbReference type="InterPro" id="IPR013087">
    <property type="entry name" value="Znf_C2H2_type"/>
</dbReference>
<evidence type="ECO:0000256" key="13">
    <source>
        <dbReference type="PROSITE-ProRule" id="PRU00042"/>
    </source>
</evidence>
<dbReference type="GO" id="GO:0005634">
    <property type="term" value="C:nucleus"/>
    <property type="evidence" value="ECO:0007669"/>
    <property type="project" value="UniProtKB-SubCell"/>
</dbReference>
<dbReference type="SMART" id="SM00355">
    <property type="entry name" value="ZnF_C2H2"/>
    <property type="match status" value="7"/>
</dbReference>
<keyword evidence="10" id="KW-0862">Zinc</keyword>
<evidence type="ECO:0000256" key="4">
    <source>
        <dbReference type="ARBA" id="ARBA00013638"/>
    </source>
</evidence>
<dbReference type="AlphaFoldDB" id="A0AAV8VUG2"/>
<accession>A0AAV8VUG2</accession>
<evidence type="ECO:0000256" key="6">
    <source>
        <dbReference type="ARBA" id="ARBA00022492"/>
    </source>
</evidence>
<evidence type="ECO:0000256" key="9">
    <source>
        <dbReference type="ARBA" id="ARBA00022771"/>
    </source>
</evidence>
<name>A0AAV8VUG2_9CUCU</name>
<comment type="similarity">
    <text evidence="3">Belongs to the hunchback C2H2-type zinc-finger protein family.</text>
</comment>
<evidence type="ECO:0000256" key="1">
    <source>
        <dbReference type="ARBA" id="ARBA00003983"/>
    </source>
</evidence>
<keyword evidence="12" id="KW-0539">Nucleus</keyword>
<evidence type="ECO:0000313" key="17">
    <source>
        <dbReference type="Proteomes" id="UP001159042"/>
    </source>
</evidence>
<evidence type="ECO:0000256" key="5">
    <source>
        <dbReference type="ARBA" id="ARBA00022473"/>
    </source>
</evidence>
<evidence type="ECO:0000256" key="11">
    <source>
        <dbReference type="ARBA" id="ARBA00023125"/>
    </source>
</evidence>
<dbReference type="SUPFAM" id="SSF57667">
    <property type="entry name" value="beta-beta-alpha zinc fingers"/>
    <property type="match status" value="2"/>
</dbReference>
<keyword evidence="11" id="KW-0238">DNA-binding</keyword>
<dbReference type="Pfam" id="PF13909">
    <property type="entry name" value="zf-H2C2_5"/>
    <property type="match status" value="2"/>
</dbReference>
<evidence type="ECO:0000256" key="14">
    <source>
        <dbReference type="SAM" id="MobiDB-lite"/>
    </source>
</evidence>
<keyword evidence="9 13" id="KW-0863">Zinc-finger</keyword>
<dbReference type="Gene3D" id="3.30.160.60">
    <property type="entry name" value="Classic Zinc Finger"/>
    <property type="match status" value="3"/>
</dbReference>
<feature type="region of interest" description="Disordered" evidence="14">
    <location>
        <begin position="304"/>
        <end position="328"/>
    </location>
</feature>
<comment type="caution">
    <text evidence="16">The sequence shown here is derived from an EMBL/GenBank/DDBJ whole genome shotgun (WGS) entry which is preliminary data.</text>
</comment>
<feature type="domain" description="C2H2-type" evidence="15">
    <location>
        <begin position="201"/>
        <end position="228"/>
    </location>
</feature>
<organism evidence="16 17">
    <name type="scientific">Exocentrus adspersus</name>
    <dbReference type="NCBI Taxonomy" id="1586481"/>
    <lineage>
        <taxon>Eukaryota</taxon>
        <taxon>Metazoa</taxon>
        <taxon>Ecdysozoa</taxon>
        <taxon>Arthropoda</taxon>
        <taxon>Hexapoda</taxon>
        <taxon>Insecta</taxon>
        <taxon>Pterygota</taxon>
        <taxon>Neoptera</taxon>
        <taxon>Endopterygota</taxon>
        <taxon>Coleoptera</taxon>
        <taxon>Polyphaga</taxon>
        <taxon>Cucujiformia</taxon>
        <taxon>Chrysomeloidea</taxon>
        <taxon>Cerambycidae</taxon>
        <taxon>Lamiinae</taxon>
        <taxon>Acanthocinini</taxon>
        <taxon>Exocentrus</taxon>
    </lineage>
</organism>
<feature type="domain" description="C2H2-type" evidence="15">
    <location>
        <begin position="170"/>
        <end position="197"/>
    </location>
</feature>
<evidence type="ECO:0000259" key="15">
    <source>
        <dbReference type="PROSITE" id="PS50157"/>
    </source>
</evidence>
<evidence type="ECO:0000256" key="8">
    <source>
        <dbReference type="ARBA" id="ARBA00022737"/>
    </source>
</evidence>
<dbReference type="Proteomes" id="UP001159042">
    <property type="component" value="Unassembled WGS sequence"/>
</dbReference>
<evidence type="ECO:0000256" key="3">
    <source>
        <dbReference type="ARBA" id="ARBA00007746"/>
    </source>
</evidence>
<protein>
    <recommendedName>
        <fullName evidence="4">Protein hunchback</fullName>
    </recommendedName>
</protein>
<gene>
    <name evidence="16" type="ORF">NQ315_005560</name>
</gene>
<reference evidence="16 17" key="1">
    <citation type="journal article" date="2023" name="Insect Mol. Biol.">
        <title>Genome sequencing provides insights into the evolution of gene families encoding plant cell wall-degrading enzymes in longhorned beetles.</title>
        <authorList>
            <person name="Shin N.R."/>
            <person name="Okamura Y."/>
            <person name="Kirsch R."/>
            <person name="Pauchet Y."/>
        </authorList>
    </citation>
    <scope>NUCLEOTIDE SEQUENCE [LARGE SCALE GENOMIC DNA]</scope>
    <source>
        <strain evidence="16">EAD_L_NR</strain>
    </source>
</reference>
<dbReference type="PANTHER" id="PTHR24392:SF49">
    <property type="entry name" value="PROTEIN HUNCHBACK"/>
    <property type="match status" value="1"/>
</dbReference>
<comment type="function">
    <text evidence="1">Gap class segmentation protein that controls development of head structures.</text>
</comment>
<evidence type="ECO:0000256" key="2">
    <source>
        <dbReference type="ARBA" id="ARBA00004123"/>
    </source>
</evidence>
<dbReference type="GO" id="GO:0008270">
    <property type="term" value="F:zinc ion binding"/>
    <property type="evidence" value="ECO:0007669"/>
    <property type="project" value="UniProtKB-KW"/>
</dbReference>
<dbReference type="GO" id="GO:0003677">
    <property type="term" value="F:DNA binding"/>
    <property type="evidence" value="ECO:0007669"/>
    <property type="project" value="UniProtKB-KW"/>
</dbReference>
<evidence type="ECO:0000256" key="12">
    <source>
        <dbReference type="ARBA" id="ARBA00023242"/>
    </source>
</evidence>
<dbReference type="GO" id="GO:0035282">
    <property type="term" value="P:segmentation"/>
    <property type="evidence" value="ECO:0007669"/>
    <property type="project" value="UniProtKB-KW"/>
</dbReference>
<keyword evidence="17" id="KW-1185">Reference proteome</keyword>
<keyword evidence="5" id="KW-0217">Developmental protein</keyword>
<feature type="domain" description="C2H2-type" evidence="15">
    <location>
        <begin position="79"/>
        <end position="106"/>
    </location>
</feature>